<dbReference type="Proteomes" id="UP000037023">
    <property type="component" value="Unassembled WGS sequence"/>
</dbReference>
<sequence>MWHAEYSCHTSSVEFARMGASRWSYFTPFRPSEQVALNDLREAVFARDAEYYREAGVETLAALTASGWLEEEPAHSVLDVERVVRCEEDMEEPGDVRVVEAAEAVELFGTAQPVREVVEQALNRAGDGWFPPFDRGSGCCTIVYGAEGRPTELCFWGFTGD</sequence>
<reference evidence="1 2" key="1">
    <citation type="submission" date="2015-06" db="EMBL/GenBank/DDBJ databases">
        <authorList>
            <person name="Hoefler B.C."/>
            <person name="Straight P.D."/>
        </authorList>
    </citation>
    <scope>NUCLEOTIDE SEQUENCE [LARGE SCALE GENOMIC DNA]</scope>
    <source>
        <strain evidence="1 2">NRRL 3427</strain>
    </source>
</reference>
<protein>
    <submittedName>
        <fullName evidence="1">Uncharacterized protein</fullName>
    </submittedName>
</protein>
<proteinExistence type="predicted"/>
<dbReference type="AlphaFoldDB" id="A0A0L8JPZ1"/>
<evidence type="ECO:0000313" key="1">
    <source>
        <dbReference type="EMBL" id="KOG15712.1"/>
    </source>
</evidence>
<evidence type="ECO:0000313" key="2">
    <source>
        <dbReference type="Proteomes" id="UP000037023"/>
    </source>
</evidence>
<gene>
    <name evidence="1" type="ORF">ADK34_27030</name>
</gene>
<accession>A0A0L8JPZ1</accession>
<name>A0A0L8JPZ1_STRVR</name>
<comment type="caution">
    <text evidence="1">The sequence shown here is derived from an EMBL/GenBank/DDBJ whole genome shotgun (WGS) entry which is preliminary data.</text>
</comment>
<dbReference type="EMBL" id="LGUP01000364">
    <property type="protein sequence ID" value="KOG15712.1"/>
    <property type="molecule type" value="Genomic_DNA"/>
</dbReference>
<organism evidence="1 2">
    <name type="scientific">Streptomyces viridochromogenes</name>
    <dbReference type="NCBI Taxonomy" id="1938"/>
    <lineage>
        <taxon>Bacteria</taxon>
        <taxon>Bacillati</taxon>
        <taxon>Actinomycetota</taxon>
        <taxon>Actinomycetes</taxon>
        <taxon>Kitasatosporales</taxon>
        <taxon>Streptomycetaceae</taxon>
        <taxon>Streptomyces</taxon>
    </lineage>
</organism>